<evidence type="ECO:0000313" key="1">
    <source>
        <dbReference type="EMBL" id="RDX45072.1"/>
    </source>
</evidence>
<accession>A0A371CXP2</accession>
<keyword evidence="2" id="KW-1185">Reference proteome</keyword>
<protein>
    <submittedName>
        <fullName evidence="1">Uncharacterized protein</fullName>
    </submittedName>
</protein>
<dbReference type="AlphaFoldDB" id="A0A371CXP2"/>
<gene>
    <name evidence="1" type="ORF">OH76DRAFT_1028784</name>
</gene>
<name>A0A371CXP2_9APHY</name>
<organism evidence="1 2">
    <name type="scientific">Lentinus brumalis</name>
    <dbReference type="NCBI Taxonomy" id="2498619"/>
    <lineage>
        <taxon>Eukaryota</taxon>
        <taxon>Fungi</taxon>
        <taxon>Dikarya</taxon>
        <taxon>Basidiomycota</taxon>
        <taxon>Agaricomycotina</taxon>
        <taxon>Agaricomycetes</taxon>
        <taxon>Polyporales</taxon>
        <taxon>Polyporaceae</taxon>
        <taxon>Lentinus</taxon>
    </lineage>
</organism>
<evidence type="ECO:0000313" key="2">
    <source>
        <dbReference type="Proteomes" id="UP000256964"/>
    </source>
</evidence>
<dbReference type="EMBL" id="KZ857442">
    <property type="protein sequence ID" value="RDX45072.1"/>
    <property type="molecule type" value="Genomic_DNA"/>
</dbReference>
<dbReference type="Proteomes" id="UP000256964">
    <property type="component" value="Unassembled WGS sequence"/>
</dbReference>
<proteinExistence type="predicted"/>
<sequence length="80" mass="8550">MTCSSGEACSWCTISPLASSVAVLGAYCDFVSAASSYMAFGRSTYLRHPFQVSQRIAEGENRSVGGRQASFNLRRGCTAQ</sequence>
<reference evidence="1 2" key="1">
    <citation type="journal article" date="2018" name="Biotechnol. Biofuels">
        <title>Integrative visual omics of the white-rot fungus Polyporus brumalis exposes the biotechnological potential of its oxidative enzymes for delignifying raw plant biomass.</title>
        <authorList>
            <person name="Miyauchi S."/>
            <person name="Rancon A."/>
            <person name="Drula E."/>
            <person name="Hage H."/>
            <person name="Chaduli D."/>
            <person name="Favel A."/>
            <person name="Grisel S."/>
            <person name="Henrissat B."/>
            <person name="Herpoel-Gimbert I."/>
            <person name="Ruiz-Duenas F.J."/>
            <person name="Chevret D."/>
            <person name="Hainaut M."/>
            <person name="Lin J."/>
            <person name="Wang M."/>
            <person name="Pangilinan J."/>
            <person name="Lipzen A."/>
            <person name="Lesage-Meessen L."/>
            <person name="Navarro D."/>
            <person name="Riley R."/>
            <person name="Grigoriev I.V."/>
            <person name="Zhou S."/>
            <person name="Raouche S."/>
            <person name="Rosso M.N."/>
        </authorList>
    </citation>
    <scope>NUCLEOTIDE SEQUENCE [LARGE SCALE GENOMIC DNA]</scope>
    <source>
        <strain evidence="1 2">BRFM 1820</strain>
    </source>
</reference>